<reference evidence="2" key="1">
    <citation type="submission" date="2022-11" db="UniProtKB">
        <authorList>
            <consortium name="WormBaseParasite"/>
        </authorList>
    </citation>
    <scope>IDENTIFICATION</scope>
</reference>
<protein>
    <submittedName>
        <fullName evidence="2">Uncharacterized protein</fullName>
    </submittedName>
</protein>
<sequence>MDHQPKVERKYIPYFIFANVHCRHRRLQSTIFQDSINRRDAGCVIARAKTLLSMNRDGKKQIIANFPGLKSLFKILAL</sequence>
<proteinExistence type="predicted"/>
<evidence type="ECO:0000313" key="2">
    <source>
        <dbReference type="WBParaSite" id="nRc.2.0.1.t45425-RA"/>
    </source>
</evidence>
<dbReference type="Proteomes" id="UP000887565">
    <property type="component" value="Unplaced"/>
</dbReference>
<evidence type="ECO:0000313" key="1">
    <source>
        <dbReference type="Proteomes" id="UP000887565"/>
    </source>
</evidence>
<accession>A0A915L6Q2</accession>
<name>A0A915L6Q2_ROMCU</name>
<keyword evidence="1" id="KW-1185">Reference proteome</keyword>
<organism evidence="1 2">
    <name type="scientific">Romanomermis culicivorax</name>
    <name type="common">Nematode worm</name>
    <dbReference type="NCBI Taxonomy" id="13658"/>
    <lineage>
        <taxon>Eukaryota</taxon>
        <taxon>Metazoa</taxon>
        <taxon>Ecdysozoa</taxon>
        <taxon>Nematoda</taxon>
        <taxon>Enoplea</taxon>
        <taxon>Dorylaimia</taxon>
        <taxon>Mermithida</taxon>
        <taxon>Mermithoidea</taxon>
        <taxon>Mermithidae</taxon>
        <taxon>Romanomermis</taxon>
    </lineage>
</organism>
<dbReference type="WBParaSite" id="nRc.2.0.1.t45425-RA">
    <property type="protein sequence ID" value="nRc.2.0.1.t45425-RA"/>
    <property type="gene ID" value="nRc.2.0.1.g45425"/>
</dbReference>
<dbReference type="AlphaFoldDB" id="A0A915L6Q2"/>